<keyword evidence="2" id="KW-0732">Signal</keyword>
<dbReference type="GO" id="GO:0005615">
    <property type="term" value="C:extracellular space"/>
    <property type="evidence" value="ECO:0007669"/>
    <property type="project" value="TreeGrafter"/>
</dbReference>
<feature type="chain" id="PRO_5003230064" evidence="2">
    <location>
        <begin position="33"/>
        <end position="844"/>
    </location>
</feature>
<dbReference type="GO" id="GO:0042277">
    <property type="term" value="F:peptide binding"/>
    <property type="evidence" value="ECO:0007669"/>
    <property type="project" value="TreeGrafter"/>
</dbReference>
<dbReference type="PANTHER" id="PTHR11533">
    <property type="entry name" value="PROTEASE M1 ZINC METALLOPROTEASE"/>
    <property type="match status" value="1"/>
</dbReference>
<dbReference type="InterPro" id="IPR027268">
    <property type="entry name" value="Peptidase_M4/M1_CTD_sf"/>
</dbReference>
<dbReference type="Pfam" id="PF01433">
    <property type="entry name" value="Peptidase_M1"/>
    <property type="match status" value="1"/>
</dbReference>
<evidence type="ECO:0000259" key="3">
    <source>
        <dbReference type="Pfam" id="PF01433"/>
    </source>
</evidence>
<accession>E8R5Q2</accession>
<dbReference type="GO" id="GO:0043171">
    <property type="term" value="P:peptide catabolic process"/>
    <property type="evidence" value="ECO:0007669"/>
    <property type="project" value="TreeGrafter"/>
</dbReference>
<dbReference type="Proteomes" id="UP000008631">
    <property type="component" value="Chromosome"/>
</dbReference>
<dbReference type="STRING" id="575540.Isop_2231"/>
<feature type="signal peptide" evidence="2">
    <location>
        <begin position="1"/>
        <end position="32"/>
    </location>
</feature>
<proteinExistence type="predicted"/>
<evidence type="ECO:0000313" key="5">
    <source>
        <dbReference type="Proteomes" id="UP000008631"/>
    </source>
</evidence>
<reference key="1">
    <citation type="submission" date="2010-11" db="EMBL/GenBank/DDBJ databases">
        <title>The complete sequence of chromosome of Isophaera pallida ATCC 43644.</title>
        <authorList>
            <consortium name="US DOE Joint Genome Institute (JGI-PGF)"/>
            <person name="Lucas S."/>
            <person name="Copeland A."/>
            <person name="Lapidus A."/>
            <person name="Bruce D."/>
            <person name="Goodwin L."/>
            <person name="Pitluck S."/>
            <person name="Kyrpides N."/>
            <person name="Mavromatis K."/>
            <person name="Pagani I."/>
            <person name="Ivanova N."/>
            <person name="Saunders E."/>
            <person name="Brettin T."/>
            <person name="Detter J.C."/>
            <person name="Han C."/>
            <person name="Tapia R."/>
            <person name="Land M."/>
            <person name="Hauser L."/>
            <person name="Markowitz V."/>
            <person name="Cheng J.-F."/>
            <person name="Hugenholtz P."/>
            <person name="Woyke T."/>
            <person name="Wu D."/>
            <person name="Eisen J.A."/>
        </authorList>
    </citation>
    <scope>NUCLEOTIDE SEQUENCE</scope>
    <source>
        <strain>ATCC 43644</strain>
    </source>
</reference>
<dbReference type="SUPFAM" id="SSF55486">
    <property type="entry name" value="Metalloproteases ('zincins'), catalytic domain"/>
    <property type="match status" value="1"/>
</dbReference>
<dbReference type="InterPro" id="IPR014782">
    <property type="entry name" value="Peptidase_M1_dom"/>
</dbReference>
<keyword evidence="4" id="KW-0031">Aminopeptidase</keyword>
<dbReference type="KEGG" id="ipa:Isop_2231"/>
<name>E8R5Q2_ISOPI</name>
<keyword evidence="4" id="KW-0645">Protease</keyword>
<dbReference type="GO" id="GO:0008270">
    <property type="term" value="F:zinc ion binding"/>
    <property type="evidence" value="ECO:0007669"/>
    <property type="project" value="InterPro"/>
</dbReference>
<dbReference type="HOGENOM" id="CLU_015077_0_0_0"/>
<dbReference type="eggNOG" id="COG0308">
    <property type="taxonomic scope" value="Bacteria"/>
</dbReference>
<dbReference type="CDD" id="cd09604">
    <property type="entry name" value="M1_APN_like"/>
    <property type="match status" value="1"/>
</dbReference>
<feature type="region of interest" description="Disordered" evidence="1">
    <location>
        <begin position="795"/>
        <end position="844"/>
    </location>
</feature>
<dbReference type="InParanoid" id="E8R5Q2"/>
<keyword evidence="5" id="KW-1185">Reference proteome</keyword>
<dbReference type="InterPro" id="IPR050344">
    <property type="entry name" value="Peptidase_M1_aminopeptidases"/>
</dbReference>
<keyword evidence="4" id="KW-0378">Hydrolase</keyword>
<dbReference type="RefSeq" id="WP_013565097.1">
    <property type="nucleotide sequence ID" value="NC_014962.1"/>
</dbReference>
<feature type="compositionally biased region" description="Pro residues" evidence="1">
    <location>
        <begin position="832"/>
        <end position="844"/>
    </location>
</feature>
<evidence type="ECO:0000256" key="2">
    <source>
        <dbReference type="SAM" id="SignalP"/>
    </source>
</evidence>
<dbReference type="AlphaFoldDB" id="E8R5Q2"/>
<reference evidence="4 5" key="2">
    <citation type="journal article" date="2011" name="Stand. Genomic Sci.">
        <title>Complete genome sequence of Isosphaera pallida type strain (IS1B).</title>
        <authorList>
            <consortium name="US DOE Joint Genome Institute (JGI-PGF)"/>
            <person name="Goker M."/>
            <person name="Cleland D."/>
            <person name="Saunders E."/>
            <person name="Lapidus A."/>
            <person name="Nolan M."/>
            <person name="Lucas S."/>
            <person name="Hammon N."/>
            <person name="Deshpande S."/>
            <person name="Cheng J.F."/>
            <person name="Tapia R."/>
            <person name="Han C."/>
            <person name="Goodwin L."/>
            <person name="Pitluck S."/>
            <person name="Liolios K."/>
            <person name="Pagani I."/>
            <person name="Ivanova N."/>
            <person name="Mavromatis K."/>
            <person name="Pati A."/>
            <person name="Chen A."/>
            <person name="Palaniappan K."/>
            <person name="Land M."/>
            <person name="Hauser L."/>
            <person name="Chang Y.J."/>
            <person name="Jeffries C.D."/>
            <person name="Detter J.C."/>
            <person name="Beck B."/>
            <person name="Woyke T."/>
            <person name="Bristow J."/>
            <person name="Eisen J.A."/>
            <person name="Markowitz V."/>
            <person name="Hugenholtz P."/>
            <person name="Kyrpides N.C."/>
            <person name="Klenk H.P."/>
        </authorList>
    </citation>
    <scope>NUCLEOTIDE SEQUENCE [LARGE SCALE GENOMIC DNA]</scope>
    <source>
        <strain evidence="5">ATCC 43644 / DSM 9630 / IS1B</strain>
    </source>
</reference>
<dbReference type="PANTHER" id="PTHR11533:SF174">
    <property type="entry name" value="PUROMYCIN-SENSITIVE AMINOPEPTIDASE-RELATED"/>
    <property type="match status" value="1"/>
</dbReference>
<dbReference type="EMBL" id="CP002353">
    <property type="protein sequence ID" value="ADV62809.1"/>
    <property type="molecule type" value="Genomic_DNA"/>
</dbReference>
<feature type="domain" description="Peptidase M1 membrane alanine aminopeptidase" evidence="3">
    <location>
        <begin position="391"/>
        <end position="587"/>
    </location>
</feature>
<dbReference type="Gene3D" id="1.10.390.10">
    <property type="entry name" value="Neutral Protease Domain 2"/>
    <property type="match status" value="1"/>
</dbReference>
<sequence>MILGASRFASTWLATAGLVAVALTVAPAMSQAQLPPRSPDKFNQDDKFRQLEEILPTPNDYRTASGAPGARYWQQRADYSIDVTLDEATNRVNGAETITYYNQSPDTLNYLWLQLDANLFRPDSDSNLTSTRHFTPAGGEITPDLVKRVVAREQFDGGVTIEAVTDAQGRPLAHTIVKTMMRVDLPQPLKPGEQFVFGIKWHYEVNDARLVGGRTGYETFKDGNKVYVIAQWFPRLAAYTDATGWQHKQYLGSGEFTLELGDYDVRITVPEDHILAATGVLQNPEEVLTETQRQRLEQAKSSTTPVDVVTAEEAKANESKTDKPLGTKTWRFRAENVRDFAFATSRKFLWDAMGVPVGEGDDRRVVLAMSFYPNEGQPLWGTYSTHAIAHTINVYSRFTFDYPYPVAISVMGPVGGMEYPMICFNGPRPQEDGSYSSRTKYALISVVIHEVGHNYFPMIVNSDERQWTWMDEGINTFLQYLAEQEWEDNYPSSRGEPTAIVEYMKSRDQVPVMTNSESVLQFGNNAYAKPATALNILRETILGRDLFDFAFREYARRWKFKRPMPADFFRTMEDASGVDLDWFWRGWFYSTDHCDLALEKVTVGILELAPPDSSAPSEPPPVVTLAQERNRNLPKRIDAFPELNDQSNETPKPTEVDLDKLKRDYETFVESLPPEDRHLFSTPHCFTTVEIRNVGGLVMPVILELQFADGTSDIVRIPAEIWRYDAEKVTKTLHTTKEVVGVVLDPRLETADVDTSNNVWPPKEAKSRFQLFKSGRNGNAQVNGDAAERLEQLRGRFGSRGRPAAANNAESNGRTRDAGGETNTEANRRPNPDPVPAPHRPGSD</sequence>
<evidence type="ECO:0000256" key="1">
    <source>
        <dbReference type="SAM" id="MobiDB-lite"/>
    </source>
</evidence>
<protein>
    <submittedName>
        <fullName evidence="4">Aminopeptidase</fullName>
    </submittedName>
</protein>
<evidence type="ECO:0000313" key="4">
    <source>
        <dbReference type="EMBL" id="ADV62809.1"/>
    </source>
</evidence>
<dbReference type="GO" id="GO:0070006">
    <property type="term" value="F:metalloaminopeptidase activity"/>
    <property type="evidence" value="ECO:0007669"/>
    <property type="project" value="TreeGrafter"/>
</dbReference>
<gene>
    <name evidence="4" type="ordered locus">Isop_2231</name>
</gene>
<dbReference type="GO" id="GO:0005737">
    <property type="term" value="C:cytoplasm"/>
    <property type="evidence" value="ECO:0007669"/>
    <property type="project" value="TreeGrafter"/>
</dbReference>
<organism evidence="4 5">
    <name type="scientific">Isosphaera pallida (strain ATCC 43644 / DSM 9630 / IS1B)</name>
    <dbReference type="NCBI Taxonomy" id="575540"/>
    <lineage>
        <taxon>Bacteria</taxon>
        <taxon>Pseudomonadati</taxon>
        <taxon>Planctomycetota</taxon>
        <taxon>Planctomycetia</taxon>
        <taxon>Isosphaerales</taxon>
        <taxon>Isosphaeraceae</taxon>
        <taxon>Isosphaera</taxon>
    </lineage>
</organism>
<dbReference type="GO" id="GO:0016020">
    <property type="term" value="C:membrane"/>
    <property type="evidence" value="ECO:0007669"/>
    <property type="project" value="TreeGrafter"/>
</dbReference>